<reference evidence="12" key="1">
    <citation type="submission" date="2020-11" db="EMBL/GenBank/DDBJ databases">
        <title>Whole-genome analyses of Nonomuraea sp. K274.</title>
        <authorList>
            <person name="Veyisoglu A."/>
        </authorList>
    </citation>
    <scope>NUCLEOTIDE SEQUENCE</scope>
    <source>
        <strain evidence="12">K274</strain>
    </source>
</reference>
<evidence type="ECO:0000313" key="13">
    <source>
        <dbReference type="Proteomes" id="UP000605361"/>
    </source>
</evidence>
<dbReference type="InterPro" id="IPR000682">
    <property type="entry name" value="PCMT"/>
</dbReference>
<keyword evidence="13" id="KW-1185">Reference proteome</keyword>
<keyword evidence="6 12" id="KW-0489">Methyltransferase</keyword>
<proteinExistence type="inferred from homology"/>
<dbReference type="InterPro" id="IPR029063">
    <property type="entry name" value="SAM-dependent_MTases_sf"/>
</dbReference>
<dbReference type="EMBL" id="JADOGI010000150">
    <property type="protein sequence ID" value="MBF8191192.1"/>
    <property type="molecule type" value="Genomic_DNA"/>
</dbReference>
<evidence type="ECO:0000256" key="7">
    <source>
        <dbReference type="ARBA" id="ARBA00022679"/>
    </source>
</evidence>
<dbReference type="Pfam" id="PF01135">
    <property type="entry name" value="PCMT"/>
    <property type="match status" value="1"/>
</dbReference>
<name>A0A931ALI6_9ACTN</name>
<evidence type="ECO:0000256" key="9">
    <source>
        <dbReference type="ARBA" id="ARBA00030757"/>
    </source>
</evidence>
<evidence type="ECO:0000256" key="8">
    <source>
        <dbReference type="ARBA" id="ARBA00022691"/>
    </source>
</evidence>
<dbReference type="EC" id="2.1.1.77" evidence="3"/>
<protein>
    <recommendedName>
        <fullName evidence="4">Protein-L-isoaspartate O-methyltransferase</fullName>
        <ecNumber evidence="3">2.1.1.77</ecNumber>
    </recommendedName>
    <alternativeName>
        <fullName evidence="11">L-isoaspartyl protein carboxyl methyltransferase</fullName>
    </alternativeName>
    <alternativeName>
        <fullName evidence="9">Protein L-isoaspartyl methyltransferase</fullName>
    </alternativeName>
    <alternativeName>
        <fullName evidence="10">Protein-beta-aspartate methyltransferase</fullName>
    </alternativeName>
</protein>
<keyword evidence="7" id="KW-0808">Transferase</keyword>
<dbReference type="CDD" id="cd02440">
    <property type="entry name" value="AdoMet_MTases"/>
    <property type="match status" value="1"/>
</dbReference>
<dbReference type="GO" id="GO:0005737">
    <property type="term" value="C:cytoplasm"/>
    <property type="evidence" value="ECO:0007669"/>
    <property type="project" value="UniProtKB-SubCell"/>
</dbReference>
<gene>
    <name evidence="12" type="ORF">ITP53_36885</name>
</gene>
<dbReference type="Proteomes" id="UP000605361">
    <property type="component" value="Unassembled WGS sequence"/>
</dbReference>
<dbReference type="PANTHER" id="PTHR11579">
    <property type="entry name" value="PROTEIN-L-ISOASPARTATE O-METHYLTRANSFERASE"/>
    <property type="match status" value="1"/>
</dbReference>
<comment type="subcellular location">
    <subcellularLocation>
        <location evidence="1">Cytoplasm</location>
    </subcellularLocation>
</comment>
<evidence type="ECO:0000256" key="3">
    <source>
        <dbReference type="ARBA" id="ARBA00011890"/>
    </source>
</evidence>
<evidence type="ECO:0000256" key="11">
    <source>
        <dbReference type="ARBA" id="ARBA00031350"/>
    </source>
</evidence>
<evidence type="ECO:0000256" key="4">
    <source>
        <dbReference type="ARBA" id="ARBA00013346"/>
    </source>
</evidence>
<evidence type="ECO:0000256" key="2">
    <source>
        <dbReference type="ARBA" id="ARBA00005369"/>
    </source>
</evidence>
<dbReference type="SUPFAM" id="SSF53335">
    <property type="entry name" value="S-adenosyl-L-methionine-dependent methyltransferases"/>
    <property type="match status" value="1"/>
</dbReference>
<dbReference type="GO" id="GO:0032259">
    <property type="term" value="P:methylation"/>
    <property type="evidence" value="ECO:0007669"/>
    <property type="project" value="UniProtKB-KW"/>
</dbReference>
<evidence type="ECO:0000256" key="1">
    <source>
        <dbReference type="ARBA" id="ARBA00004496"/>
    </source>
</evidence>
<organism evidence="12 13">
    <name type="scientific">Nonomuraea cypriaca</name>
    <dbReference type="NCBI Taxonomy" id="1187855"/>
    <lineage>
        <taxon>Bacteria</taxon>
        <taxon>Bacillati</taxon>
        <taxon>Actinomycetota</taxon>
        <taxon>Actinomycetes</taxon>
        <taxon>Streptosporangiales</taxon>
        <taxon>Streptosporangiaceae</taxon>
        <taxon>Nonomuraea</taxon>
    </lineage>
</organism>
<dbReference type="AlphaFoldDB" id="A0A931ALI6"/>
<dbReference type="PANTHER" id="PTHR11579:SF0">
    <property type="entry name" value="PROTEIN-L-ISOASPARTATE(D-ASPARTATE) O-METHYLTRANSFERASE"/>
    <property type="match status" value="1"/>
</dbReference>
<evidence type="ECO:0000256" key="6">
    <source>
        <dbReference type="ARBA" id="ARBA00022603"/>
    </source>
</evidence>
<evidence type="ECO:0000256" key="10">
    <source>
        <dbReference type="ARBA" id="ARBA00031323"/>
    </source>
</evidence>
<keyword evidence="8" id="KW-0949">S-adenosyl-L-methionine</keyword>
<keyword evidence="5" id="KW-0963">Cytoplasm</keyword>
<dbReference type="RefSeq" id="WP_195900101.1">
    <property type="nucleotide sequence ID" value="NZ_JADOGI010000150.1"/>
</dbReference>
<evidence type="ECO:0000256" key="5">
    <source>
        <dbReference type="ARBA" id="ARBA00022490"/>
    </source>
</evidence>
<evidence type="ECO:0000313" key="12">
    <source>
        <dbReference type="EMBL" id="MBF8191192.1"/>
    </source>
</evidence>
<accession>A0A931ALI6</accession>
<sequence>MTTPDVGQRIERMINEIPPARQRTDYVLDAMRAVPRHLFVPAHALGVLGAAEVEQIIDRDADPEAWWEAVYSTSVIVTQVSDGTEDITLGAKNFTSSASSPSTVADLLGWLDHEPGQRVLEIGTGTGWTAALLCHLVGEQGSVTSIEIDSAVAERAAKSLATAGAQPHLITGDGAAGCAERAPYDRVHVTCGIHTVPQAWIEQTRPGGVIVLPYCPGLGNGHLLRLTVLPDGVAYGRFPGFAAYMMMRSQRPPDTVPDDGNGQDLTTRIDPRAIAYAPPGALLAMAALTGLQVTFKEEGEQLFLWVVDQEDPRTWTLATYAPGQVEYEVYQLGDRPLWDVVTDAYFRWVSWGEPDRDRFGMTVIPGDQWIWLDNPGNTVIPVVVRAPRAT</sequence>
<comment type="caution">
    <text evidence="12">The sequence shown here is derived from an EMBL/GenBank/DDBJ whole genome shotgun (WGS) entry which is preliminary data.</text>
</comment>
<dbReference type="GO" id="GO:0004719">
    <property type="term" value="F:protein-L-isoaspartate (D-aspartate) O-methyltransferase activity"/>
    <property type="evidence" value="ECO:0007669"/>
    <property type="project" value="UniProtKB-EC"/>
</dbReference>
<dbReference type="Gene3D" id="3.40.50.150">
    <property type="entry name" value="Vaccinia Virus protein VP39"/>
    <property type="match status" value="1"/>
</dbReference>
<comment type="similarity">
    <text evidence="2">Belongs to the methyltransferase superfamily. L-isoaspartyl/D-aspartyl protein methyltransferase family.</text>
</comment>